<keyword evidence="3" id="KW-1185">Reference proteome</keyword>
<gene>
    <name evidence="2" type="ORF">U1T56_23280</name>
</gene>
<evidence type="ECO:0000256" key="1">
    <source>
        <dbReference type="SAM" id="Phobius"/>
    </source>
</evidence>
<feature type="transmembrane region" description="Helical" evidence="1">
    <location>
        <begin position="36"/>
        <end position="55"/>
    </location>
</feature>
<reference evidence="2 3" key="1">
    <citation type="submission" date="2024-01" db="EMBL/GenBank/DDBJ databases">
        <title>Multi-omics insights into the function and evolution of sodium benzoate biodegradation pathways in Benzoatithermus flavus gen. nov., sp. nov. from hot spring.</title>
        <authorList>
            <person name="Hu C.-J."/>
            <person name="Li W.-J."/>
        </authorList>
    </citation>
    <scope>NUCLEOTIDE SEQUENCE [LARGE SCALE GENOMIC DNA]</scope>
    <source>
        <strain evidence="2 3">SYSU G07066</strain>
    </source>
</reference>
<dbReference type="Proteomes" id="UP001375743">
    <property type="component" value="Unassembled WGS sequence"/>
</dbReference>
<comment type="caution">
    <text evidence="2">The sequence shown here is derived from an EMBL/GenBank/DDBJ whole genome shotgun (WGS) entry which is preliminary data.</text>
</comment>
<keyword evidence="1" id="KW-0472">Membrane</keyword>
<dbReference type="EMBL" id="JBBLZC010000043">
    <property type="protein sequence ID" value="MEK0086091.1"/>
    <property type="molecule type" value="Genomic_DNA"/>
</dbReference>
<accession>A0ABU8XXZ1</accession>
<proteinExistence type="predicted"/>
<evidence type="ECO:0000313" key="3">
    <source>
        <dbReference type="Proteomes" id="UP001375743"/>
    </source>
</evidence>
<organism evidence="2 3">
    <name type="scientific">Benzoatithermus flavus</name>
    <dbReference type="NCBI Taxonomy" id="3108223"/>
    <lineage>
        <taxon>Bacteria</taxon>
        <taxon>Pseudomonadati</taxon>
        <taxon>Pseudomonadota</taxon>
        <taxon>Alphaproteobacteria</taxon>
        <taxon>Geminicoccales</taxon>
        <taxon>Geminicoccaceae</taxon>
        <taxon>Benzoatithermus</taxon>
    </lineage>
</organism>
<protein>
    <submittedName>
        <fullName evidence="2">Uncharacterized protein</fullName>
    </submittedName>
</protein>
<sequence length="57" mass="6235">MAVSRGLFAILAWLLLPPFGNRGTRLAFLLFLTGRGFVLGLIYWRAGQGIAFVPARA</sequence>
<evidence type="ECO:0000313" key="2">
    <source>
        <dbReference type="EMBL" id="MEK0086091.1"/>
    </source>
</evidence>
<name>A0ABU8XXZ1_9PROT</name>
<keyword evidence="1" id="KW-1133">Transmembrane helix</keyword>
<dbReference type="RefSeq" id="WP_418161932.1">
    <property type="nucleotide sequence ID" value="NZ_JBBLZC010000043.1"/>
</dbReference>
<keyword evidence="1" id="KW-0812">Transmembrane</keyword>